<reference evidence="5" key="2">
    <citation type="journal article" date="2021" name="PeerJ">
        <title>Extensive microbial diversity within the chicken gut microbiome revealed by metagenomics and culture.</title>
        <authorList>
            <person name="Gilroy R."/>
            <person name="Ravi A."/>
            <person name="Getino M."/>
            <person name="Pursley I."/>
            <person name="Horton D.L."/>
            <person name="Alikhan N.F."/>
            <person name="Baker D."/>
            <person name="Gharbi K."/>
            <person name="Hall N."/>
            <person name="Watson M."/>
            <person name="Adriaenssens E.M."/>
            <person name="Foster-Nyarko E."/>
            <person name="Jarju S."/>
            <person name="Secka A."/>
            <person name="Antonio M."/>
            <person name="Oren A."/>
            <person name="Chaudhuri R.R."/>
            <person name="La Ragione R."/>
            <person name="Hildebrand F."/>
            <person name="Pallen M.J."/>
        </authorList>
    </citation>
    <scope>NUCLEOTIDE SEQUENCE</scope>
    <source>
        <strain evidence="5">2478</strain>
    </source>
</reference>
<organism evidence="5 6">
    <name type="scientific">Candidatus Cryptobacteroides excrementipullorum</name>
    <dbReference type="NCBI Taxonomy" id="2840761"/>
    <lineage>
        <taxon>Bacteria</taxon>
        <taxon>Pseudomonadati</taxon>
        <taxon>Bacteroidota</taxon>
        <taxon>Bacteroidia</taxon>
        <taxon>Bacteroidales</taxon>
        <taxon>Candidatus Cryptobacteroides</taxon>
    </lineage>
</organism>
<dbReference type="InterPro" id="IPR017900">
    <property type="entry name" value="4Fe4S_Fe_S_CS"/>
</dbReference>
<evidence type="ECO:0000313" key="5">
    <source>
        <dbReference type="EMBL" id="MBO8479409.1"/>
    </source>
</evidence>
<dbReference type="SUPFAM" id="SSF54862">
    <property type="entry name" value="4Fe-4S ferredoxins"/>
    <property type="match status" value="1"/>
</dbReference>
<dbReference type="PANTHER" id="PTHR43193">
    <property type="match status" value="1"/>
</dbReference>
<keyword evidence="2" id="KW-0408">Iron</keyword>
<dbReference type="GO" id="GO:0051536">
    <property type="term" value="F:iron-sulfur cluster binding"/>
    <property type="evidence" value="ECO:0007669"/>
    <property type="project" value="UniProtKB-KW"/>
</dbReference>
<evidence type="ECO:0000259" key="4">
    <source>
        <dbReference type="PROSITE" id="PS51379"/>
    </source>
</evidence>
<dbReference type="InterPro" id="IPR052977">
    <property type="entry name" value="Polyferredoxin-like_ET"/>
</dbReference>
<reference evidence="5" key="1">
    <citation type="submission" date="2020-10" db="EMBL/GenBank/DDBJ databases">
        <authorList>
            <person name="Gilroy R."/>
        </authorList>
    </citation>
    <scope>NUCLEOTIDE SEQUENCE</scope>
    <source>
        <strain evidence="5">2478</strain>
    </source>
</reference>
<dbReference type="EMBL" id="JADILZ010000108">
    <property type="protein sequence ID" value="MBO8479409.1"/>
    <property type="molecule type" value="Genomic_DNA"/>
</dbReference>
<evidence type="ECO:0000313" key="6">
    <source>
        <dbReference type="Proteomes" id="UP000823771"/>
    </source>
</evidence>
<dbReference type="Pfam" id="PF04432">
    <property type="entry name" value="FrhB_FdhB_C"/>
    <property type="match status" value="1"/>
</dbReference>
<feature type="domain" description="4Fe-4S ferredoxin-type" evidence="4">
    <location>
        <begin position="37"/>
        <end position="66"/>
    </location>
</feature>
<dbReference type="PROSITE" id="PS51379">
    <property type="entry name" value="4FE4S_FER_2"/>
    <property type="match status" value="2"/>
</dbReference>
<evidence type="ECO:0000256" key="1">
    <source>
        <dbReference type="ARBA" id="ARBA00022723"/>
    </source>
</evidence>
<dbReference type="InterPro" id="IPR007525">
    <property type="entry name" value="FrhB_FdhB_C"/>
</dbReference>
<keyword evidence="1" id="KW-0479">Metal-binding</keyword>
<dbReference type="AlphaFoldDB" id="A0A9D9IWH9"/>
<feature type="domain" description="4Fe-4S ferredoxin-type" evidence="4">
    <location>
        <begin position="1"/>
        <end position="32"/>
    </location>
</feature>
<dbReference type="PANTHER" id="PTHR43193:SF2">
    <property type="entry name" value="POLYFERREDOXIN PROTEIN FWDF"/>
    <property type="match status" value="1"/>
</dbReference>
<dbReference type="Proteomes" id="UP000823771">
    <property type="component" value="Unassembled WGS sequence"/>
</dbReference>
<keyword evidence="3" id="KW-0411">Iron-sulfur</keyword>
<evidence type="ECO:0000256" key="3">
    <source>
        <dbReference type="ARBA" id="ARBA00023014"/>
    </source>
</evidence>
<comment type="caution">
    <text evidence="5">The sequence shown here is derived from an EMBL/GenBank/DDBJ whole genome shotgun (WGS) entry which is preliminary data.</text>
</comment>
<dbReference type="GO" id="GO:0046872">
    <property type="term" value="F:metal ion binding"/>
    <property type="evidence" value="ECO:0007669"/>
    <property type="project" value="UniProtKB-KW"/>
</dbReference>
<gene>
    <name evidence="5" type="ORF">IAB80_11080</name>
</gene>
<dbReference type="InterPro" id="IPR017896">
    <property type="entry name" value="4Fe4S_Fe-S-bd"/>
</dbReference>
<name>A0A9D9IWH9_9BACT</name>
<accession>A0A9D9IWH9</accession>
<dbReference type="Gene3D" id="3.30.70.20">
    <property type="match status" value="1"/>
</dbReference>
<dbReference type="PROSITE" id="PS00198">
    <property type="entry name" value="4FE4S_FER_1"/>
    <property type="match status" value="2"/>
</dbReference>
<sequence length="395" mass="44168">MALENICNRDDCTGCSLCMAICPVSCITMREGKLGHLYPVVDMGKCIDCGLCAKRCPANLYGTGPAQGRTKEAEEMFRMPDMAYAAWAKNEKEYVTSTSGGAAAVLSEYFISAGGTVYGCAACPGEEKDGKHIPFTVKHVRIESREGLYRLKGSKYVQSSIGDTIPLLKKDVRSGRPVLFTGTPCQVAAVRQLFPRNPENLFLMDIVCHGVPPASLLGRYVRDFLGIRPESVSGISFRESGKFIFRVKGDREYSHRPLSGLRTEDLYYNLFMDGFTYRESCYRCPFATIERISDITAGDFWHLGDDVPAHPHGVSLILPVSEKGRSIIPVLEKGMNLYVRTVQEAASGNGQLRSPWHKSLRIKLFRALEPFFGLRIYYPLVLDIIIRKRFFRRKG</sequence>
<evidence type="ECO:0000256" key="2">
    <source>
        <dbReference type="ARBA" id="ARBA00023004"/>
    </source>
</evidence>
<dbReference type="Pfam" id="PF12838">
    <property type="entry name" value="Fer4_7"/>
    <property type="match status" value="1"/>
</dbReference>
<protein>
    <submittedName>
        <fullName evidence="5">Coenzyme F420 hydrogenase/dehydrogenase, beta subunit C-terminal domain</fullName>
    </submittedName>
</protein>
<proteinExistence type="predicted"/>